<dbReference type="EMBL" id="LUEZ02000076">
    <property type="protein sequence ID" value="RDB19740.1"/>
    <property type="molecule type" value="Genomic_DNA"/>
</dbReference>
<dbReference type="STRING" id="39966.A0A369JEW5"/>
<dbReference type="InParanoid" id="A0A369JEW5"/>
<comment type="caution">
    <text evidence="2">The sequence shown here is derived from an EMBL/GenBank/DDBJ whole genome shotgun (WGS) entry which is preliminary data.</text>
</comment>
<feature type="region of interest" description="Disordered" evidence="1">
    <location>
        <begin position="132"/>
        <end position="182"/>
    </location>
</feature>
<reference evidence="2" key="1">
    <citation type="submission" date="2018-04" db="EMBL/GenBank/DDBJ databases">
        <title>Whole genome sequencing of Hypsizygus marmoreus.</title>
        <authorList>
            <person name="Choi I.-G."/>
            <person name="Min B."/>
            <person name="Kim J.-G."/>
            <person name="Kim S."/>
            <person name="Oh Y.-L."/>
            <person name="Kong W.-S."/>
            <person name="Park H."/>
            <person name="Jeong J."/>
            <person name="Song E.-S."/>
        </authorList>
    </citation>
    <scope>NUCLEOTIDE SEQUENCE [LARGE SCALE GENOMIC DNA]</scope>
    <source>
        <strain evidence="2">51987-8</strain>
    </source>
</reference>
<dbReference type="OrthoDB" id="3269227at2759"/>
<name>A0A369JEW5_HYPMA</name>
<keyword evidence="3" id="KW-1185">Reference proteome</keyword>
<feature type="compositionally biased region" description="Basic and acidic residues" evidence="1">
    <location>
        <begin position="281"/>
        <end position="293"/>
    </location>
</feature>
<accession>A0A369JEW5</accession>
<evidence type="ECO:0000313" key="3">
    <source>
        <dbReference type="Proteomes" id="UP000076154"/>
    </source>
</evidence>
<feature type="compositionally biased region" description="Basic and acidic residues" evidence="1">
    <location>
        <begin position="145"/>
        <end position="160"/>
    </location>
</feature>
<protein>
    <submittedName>
        <fullName evidence="2">Uncharacterized protein</fullName>
    </submittedName>
</protein>
<feature type="compositionally biased region" description="Polar residues" evidence="1">
    <location>
        <begin position="250"/>
        <end position="260"/>
    </location>
</feature>
<dbReference type="Proteomes" id="UP000076154">
    <property type="component" value="Unassembled WGS sequence"/>
</dbReference>
<proteinExistence type="predicted"/>
<evidence type="ECO:0000256" key="1">
    <source>
        <dbReference type="SAM" id="MobiDB-lite"/>
    </source>
</evidence>
<dbReference type="AlphaFoldDB" id="A0A369JEW5"/>
<evidence type="ECO:0000313" key="2">
    <source>
        <dbReference type="EMBL" id="RDB19740.1"/>
    </source>
</evidence>
<sequence length="313" mass="34146">MQQHGLETSDIGFYLHLRSIEEYIEIQFKGHVVRPIDQGSVTGPNKDNRITVTVASAVISIVLPLPPRPPTDRPVNRVEMFGLIRRISHSVIPRLDRPWADDREFLKEHSTERKRVLNDFFLSLRVVSHLATSNAPTKGKKRRLSSTERDADPDMEESIKKKARGESTASSTTDVNDVPQVQVETQEVREVTQGVKEVELADAVPVLPAAIPLPEEVSGELDELSSSATPPPEVQPPKAETIIDVDDDASSVNEEPNDSTAVLGDVAPSEKGEEGTATSAIEEKKAVVKDVAEPQKTGALPNETKADTTSSAD</sequence>
<feature type="region of interest" description="Disordered" evidence="1">
    <location>
        <begin position="217"/>
        <end position="313"/>
    </location>
</feature>
<gene>
    <name evidence="2" type="ORF">Hypma_013159</name>
</gene>
<organism evidence="2 3">
    <name type="scientific">Hypsizygus marmoreus</name>
    <name type="common">White beech mushroom</name>
    <name type="synonym">Agaricus marmoreus</name>
    <dbReference type="NCBI Taxonomy" id="39966"/>
    <lineage>
        <taxon>Eukaryota</taxon>
        <taxon>Fungi</taxon>
        <taxon>Dikarya</taxon>
        <taxon>Basidiomycota</taxon>
        <taxon>Agaricomycotina</taxon>
        <taxon>Agaricomycetes</taxon>
        <taxon>Agaricomycetidae</taxon>
        <taxon>Agaricales</taxon>
        <taxon>Tricholomatineae</taxon>
        <taxon>Lyophyllaceae</taxon>
        <taxon>Hypsizygus</taxon>
    </lineage>
</organism>